<evidence type="ECO:0000313" key="3">
    <source>
        <dbReference type="Proteomes" id="UP000616201"/>
    </source>
</evidence>
<keyword evidence="3" id="KW-1185">Reference proteome</keyword>
<dbReference type="Gene3D" id="3.20.20.80">
    <property type="entry name" value="Glycosidases"/>
    <property type="match status" value="1"/>
</dbReference>
<organism evidence="2 3">
    <name type="scientific">Sphingobacterium hungaricum</name>
    <dbReference type="NCBI Taxonomy" id="2082723"/>
    <lineage>
        <taxon>Bacteria</taxon>
        <taxon>Pseudomonadati</taxon>
        <taxon>Bacteroidota</taxon>
        <taxon>Sphingobacteriia</taxon>
        <taxon>Sphingobacteriales</taxon>
        <taxon>Sphingobacteriaceae</taxon>
        <taxon>Sphingobacterium</taxon>
    </lineage>
</organism>
<gene>
    <name evidence="2" type="ORF">C4F49_02085</name>
</gene>
<dbReference type="GO" id="GO:0005975">
    <property type="term" value="P:carbohydrate metabolic process"/>
    <property type="evidence" value="ECO:0007669"/>
    <property type="project" value="InterPro"/>
</dbReference>
<sequence>MSSAVAIEVKPNPASSGSETYVIPLNSTVPSENSTFDTFMLFVKDMTKIPSTDKPNGLKVISCMEVNDTNPLNNLAFTLKNSGKLLVDEVILFSSNINYNETTGKVVLTHNPNVTHLLQNKDKYLKPLKDRGMKVILSVLGNHDRSGVANLSEQAAKEFAQELKATCLAYDLDGVFFDDEYSAYQYPVPPGFVSPSNQAAARLVYETKQAMPDKKTMVYVYGRTNYFGGSSALPGIPAGQYVDYALHDYLQSYSLTNNYPELERSGWFLSSGEYARNYYPSPTALRNIKTGGYGGTMIFSLDPNRSNYSFFQLSALRNIAVYMYDDELVVDNSKIYKKDW</sequence>
<reference evidence="2" key="1">
    <citation type="submission" date="2018-02" db="EMBL/GenBank/DDBJ databases">
        <authorList>
            <person name="Vasarhelyi B.M."/>
            <person name="Deshmukh S."/>
            <person name="Balint B."/>
            <person name="Kukolya J."/>
        </authorList>
    </citation>
    <scope>NUCLEOTIDE SEQUENCE</scope>
    <source>
        <strain evidence="2">KB22</strain>
    </source>
</reference>
<dbReference type="AlphaFoldDB" id="A0A928YQK9"/>
<dbReference type="Proteomes" id="UP000616201">
    <property type="component" value="Unassembled WGS sequence"/>
</dbReference>
<name>A0A928YQK9_9SPHI</name>
<dbReference type="SUPFAM" id="SSF51445">
    <property type="entry name" value="(Trans)glycosidases"/>
    <property type="match status" value="1"/>
</dbReference>
<dbReference type="EMBL" id="PRDK01000001">
    <property type="protein sequence ID" value="MBE8712468.1"/>
    <property type="molecule type" value="Genomic_DNA"/>
</dbReference>
<comment type="caution">
    <text evidence="2">The sequence shown here is derived from an EMBL/GenBank/DDBJ whole genome shotgun (WGS) entry which is preliminary data.</text>
</comment>
<proteinExistence type="predicted"/>
<feature type="domain" description="GH18" evidence="1">
    <location>
        <begin position="59"/>
        <end position="323"/>
    </location>
</feature>
<dbReference type="InterPro" id="IPR001223">
    <property type="entry name" value="Glyco_hydro18_cat"/>
</dbReference>
<dbReference type="InterPro" id="IPR017853">
    <property type="entry name" value="GH"/>
</dbReference>
<accession>A0A928YQK9</accession>
<protein>
    <submittedName>
        <fullName evidence="2">Endo-beta-N-acetylglucosaminidase</fullName>
    </submittedName>
</protein>
<evidence type="ECO:0000259" key="1">
    <source>
        <dbReference type="PROSITE" id="PS51910"/>
    </source>
</evidence>
<dbReference type="PROSITE" id="PS51910">
    <property type="entry name" value="GH18_2"/>
    <property type="match status" value="1"/>
</dbReference>
<evidence type="ECO:0000313" key="2">
    <source>
        <dbReference type="EMBL" id="MBE8712468.1"/>
    </source>
</evidence>